<protein>
    <submittedName>
        <fullName evidence="4">C2H2-type domain-containing protein</fullName>
    </submittedName>
</protein>
<reference evidence="2 3" key="1">
    <citation type="submission" date="2018-11" db="EMBL/GenBank/DDBJ databases">
        <authorList>
            <consortium name="Pathogen Informatics"/>
        </authorList>
    </citation>
    <scope>NUCLEOTIDE SEQUENCE [LARGE SCALE GENOMIC DNA]</scope>
</reference>
<dbReference type="WBParaSite" id="HPBE_0002079601-mRNA-1">
    <property type="protein sequence ID" value="HPBE_0002079601-mRNA-1"/>
    <property type="gene ID" value="HPBE_0002079601"/>
</dbReference>
<proteinExistence type="predicted"/>
<accession>A0A3P8FSX4</accession>
<reference evidence="4" key="2">
    <citation type="submission" date="2019-09" db="UniProtKB">
        <authorList>
            <consortium name="WormBaseParasite"/>
        </authorList>
    </citation>
    <scope>IDENTIFICATION</scope>
</reference>
<name>A0A183GEM9_HELPZ</name>
<dbReference type="PROSITE" id="PS00028">
    <property type="entry name" value="ZINC_FINGER_C2H2_1"/>
    <property type="match status" value="1"/>
</dbReference>
<keyword evidence="3" id="KW-1185">Reference proteome</keyword>
<sequence>MTCTIRAADVLEIPQNSPGAQTDQAPLPPLPSVHAAILVLSYLLLMSRLGGKLGAAKTAAIGFRALPHGSASRPADGKDFSALADRGEDLEWKVMLIMQPRWQWRGAAKLMLSVAPRPLFITTLQFCRLPLCRKTVRRPRGLLTHAHLHLQ</sequence>
<feature type="domain" description="C2H2-type" evidence="1">
    <location>
        <begin position="127"/>
        <end position="149"/>
    </location>
</feature>
<dbReference type="Proteomes" id="UP000050761">
    <property type="component" value="Unassembled WGS sequence"/>
</dbReference>
<evidence type="ECO:0000313" key="3">
    <source>
        <dbReference type="Proteomes" id="UP000050761"/>
    </source>
</evidence>
<organism evidence="3 4">
    <name type="scientific">Heligmosomoides polygyrus</name>
    <name type="common">Parasitic roundworm</name>
    <dbReference type="NCBI Taxonomy" id="6339"/>
    <lineage>
        <taxon>Eukaryota</taxon>
        <taxon>Metazoa</taxon>
        <taxon>Ecdysozoa</taxon>
        <taxon>Nematoda</taxon>
        <taxon>Chromadorea</taxon>
        <taxon>Rhabditida</taxon>
        <taxon>Rhabditina</taxon>
        <taxon>Rhabditomorpha</taxon>
        <taxon>Strongyloidea</taxon>
        <taxon>Heligmosomidae</taxon>
        <taxon>Heligmosomoides</taxon>
    </lineage>
</organism>
<evidence type="ECO:0000313" key="4">
    <source>
        <dbReference type="WBParaSite" id="HPBE_0002079601-mRNA-1"/>
    </source>
</evidence>
<dbReference type="AlphaFoldDB" id="A0A183GEM9"/>
<evidence type="ECO:0000313" key="2">
    <source>
        <dbReference type="EMBL" id="VDP21866.1"/>
    </source>
</evidence>
<gene>
    <name evidence="2" type="ORF">HPBE_LOCUS20795</name>
</gene>
<accession>A0A183GEM9</accession>
<dbReference type="EMBL" id="UZAH01032449">
    <property type="protein sequence ID" value="VDP21866.1"/>
    <property type="molecule type" value="Genomic_DNA"/>
</dbReference>
<dbReference type="InterPro" id="IPR013087">
    <property type="entry name" value="Znf_C2H2_type"/>
</dbReference>
<evidence type="ECO:0000259" key="1">
    <source>
        <dbReference type="PROSITE" id="PS00028"/>
    </source>
</evidence>